<evidence type="ECO:0000256" key="1">
    <source>
        <dbReference type="SAM" id="SignalP"/>
    </source>
</evidence>
<keyword evidence="4" id="KW-1185">Reference proteome</keyword>
<evidence type="ECO:0000313" key="3">
    <source>
        <dbReference type="EMBL" id="SDW78074.1"/>
    </source>
</evidence>
<accession>A0A1H2WCS4</accession>
<dbReference type="Gene3D" id="3.40.190.10">
    <property type="entry name" value="Periplasmic binding protein-like II"/>
    <property type="match status" value="2"/>
</dbReference>
<dbReference type="Pfam" id="PF00497">
    <property type="entry name" value="SBP_bac_3"/>
    <property type="match status" value="1"/>
</dbReference>
<keyword evidence="1" id="KW-0732">Signal</keyword>
<evidence type="ECO:0000259" key="2">
    <source>
        <dbReference type="SMART" id="SM00062"/>
    </source>
</evidence>
<dbReference type="SUPFAM" id="SSF53850">
    <property type="entry name" value="Periplasmic binding protein-like II"/>
    <property type="match status" value="1"/>
</dbReference>
<sequence length="252" mass="27670">MSKPPRLLLSLLGALFCGASFAGRAPEPPQPLVKVGYYNSPPAIYADARGEARGSLVDLTRLLLHNAGYRVSFRELPSARLYAGLVDGSIDIWPGSPGKPNLQDQTLEANEQLAEISLNLYYRPGSPTPAFPRDLAARDVILITGYTYWPQINAALQDPALQLRQHRTSTHTAALLMLDRGRGDFLLDYDQSVNQAAKELGIAAPPSVQLVRVPIKFIISARSANAQKLRDDLDRVYRALRATGADLQLRKE</sequence>
<dbReference type="OrthoDB" id="8481721at2"/>
<feature type="chain" id="PRO_5017289925" evidence="1">
    <location>
        <begin position="23"/>
        <end position="252"/>
    </location>
</feature>
<feature type="domain" description="Solute-binding protein family 3/N-terminal" evidence="2">
    <location>
        <begin position="32"/>
        <end position="246"/>
    </location>
</feature>
<dbReference type="SMART" id="SM00062">
    <property type="entry name" value="PBPb"/>
    <property type="match status" value="1"/>
</dbReference>
<evidence type="ECO:0000313" key="4">
    <source>
        <dbReference type="Proteomes" id="UP000243778"/>
    </source>
</evidence>
<gene>
    <name evidence="3" type="ORF">SAMN05216287_1498</name>
</gene>
<dbReference type="RefSeq" id="WP_090226071.1">
    <property type="nucleotide sequence ID" value="NZ_FNNU01000002.1"/>
</dbReference>
<name>A0A1H2WCS4_9PSED</name>
<dbReference type="Proteomes" id="UP000243778">
    <property type="component" value="Unassembled WGS sequence"/>
</dbReference>
<protein>
    <submittedName>
        <fullName evidence="3">Polar amino acid transport system substrate-binding protein</fullName>
    </submittedName>
</protein>
<dbReference type="AlphaFoldDB" id="A0A1H2WCS4"/>
<dbReference type="InterPro" id="IPR001638">
    <property type="entry name" value="Solute-binding_3/MltF_N"/>
</dbReference>
<dbReference type="EMBL" id="FNNU01000002">
    <property type="protein sequence ID" value="SDW78074.1"/>
    <property type="molecule type" value="Genomic_DNA"/>
</dbReference>
<reference evidence="4" key="1">
    <citation type="submission" date="2016-10" db="EMBL/GenBank/DDBJ databases">
        <authorList>
            <person name="Varghese N."/>
            <person name="Submissions S."/>
        </authorList>
    </citation>
    <scope>NUCLEOTIDE SEQUENCE [LARGE SCALE GENOMIC DNA]</scope>
    <source>
        <strain evidence="4">NRRL B-59562</strain>
    </source>
</reference>
<proteinExistence type="predicted"/>
<organism evidence="3 4">
    <name type="scientific">Pseudomonas kuykendallii</name>
    <dbReference type="NCBI Taxonomy" id="1007099"/>
    <lineage>
        <taxon>Bacteria</taxon>
        <taxon>Pseudomonadati</taxon>
        <taxon>Pseudomonadota</taxon>
        <taxon>Gammaproteobacteria</taxon>
        <taxon>Pseudomonadales</taxon>
        <taxon>Pseudomonadaceae</taxon>
        <taxon>Pseudomonas</taxon>
    </lineage>
</organism>
<dbReference type="STRING" id="1007099.SAMN05216287_1498"/>
<feature type="signal peptide" evidence="1">
    <location>
        <begin position="1"/>
        <end position="22"/>
    </location>
</feature>